<accession>A0A6A5C4M3</accession>
<dbReference type="GO" id="GO:0005815">
    <property type="term" value="C:microtubule organizing center"/>
    <property type="evidence" value="ECO:0007669"/>
    <property type="project" value="TreeGrafter"/>
</dbReference>
<feature type="coiled-coil region" evidence="1">
    <location>
        <begin position="361"/>
        <end position="423"/>
    </location>
</feature>
<dbReference type="VEuPathDB" id="AmoebaDB:NF0071680"/>
<feature type="region of interest" description="Disordered" evidence="2">
    <location>
        <begin position="681"/>
        <end position="735"/>
    </location>
</feature>
<dbReference type="AlphaFoldDB" id="A0A6A5C4M3"/>
<evidence type="ECO:0000313" key="4">
    <source>
        <dbReference type="Proteomes" id="UP000444721"/>
    </source>
</evidence>
<feature type="coiled-coil region" evidence="1">
    <location>
        <begin position="305"/>
        <end position="332"/>
    </location>
</feature>
<feature type="compositionally biased region" description="Polar residues" evidence="2">
    <location>
        <begin position="681"/>
        <end position="702"/>
    </location>
</feature>
<evidence type="ECO:0000313" key="3">
    <source>
        <dbReference type="EMBL" id="KAF0981732.1"/>
    </source>
</evidence>
<organism evidence="3 4">
    <name type="scientific">Naegleria fowleri</name>
    <name type="common">Brain eating amoeba</name>
    <dbReference type="NCBI Taxonomy" id="5763"/>
    <lineage>
        <taxon>Eukaryota</taxon>
        <taxon>Discoba</taxon>
        <taxon>Heterolobosea</taxon>
        <taxon>Tetramitia</taxon>
        <taxon>Eutetramitia</taxon>
        <taxon>Vahlkampfiidae</taxon>
        <taxon>Naegleria</taxon>
    </lineage>
</organism>
<keyword evidence="1" id="KW-0175">Coiled coil</keyword>
<dbReference type="Proteomes" id="UP000444721">
    <property type="component" value="Unassembled WGS sequence"/>
</dbReference>
<dbReference type="GO" id="GO:0005737">
    <property type="term" value="C:cytoplasm"/>
    <property type="evidence" value="ECO:0007669"/>
    <property type="project" value="TreeGrafter"/>
</dbReference>
<name>A0A6A5C4M3_NAEFO</name>
<reference evidence="3 4" key="1">
    <citation type="journal article" date="2019" name="Sci. Rep.">
        <title>Nanopore sequencing improves the draft genome of the human pathogenic amoeba Naegleria fowleri.</title>
        <authorList>
            <person name="Liechti N."/>
            <person name="Schurch N."/>
            <person name="Bruggmann R."/>
            <person name="Wittwer M."/>
        </authorList>
    </citation>
    <scope>NUCLEOTIDE SEQUENCE [LARGE SCALE GENOMIC DNA]</scope>
    <source>
        <strain evidence="3 4">ATCC 30894</strain>
    </source>
</reference>
<feature type="region of interest" description="Disordered" evidence="2">
    <location>
        <begin position="748"/>
        <end position="778"/>
    </location>
</feature>
<feature type="compositionally biased region" description="Polar residues" evidence="2">
    <location>
        <begin position="34"/>
        <end position="52"/>
    </location>
</feature>
<evidence type="ECO:0000256" key="2">
    <source>
        <dbReference type="SAM" id="MobiDB-lite"/>
    </source>
</evidence>
<proteinExistence type="predicted"/>
<dbReference type="RefSeq" id="XP_044566445.1">
    <property type="nucleotide sequence ID" value="XM_044702903.1"/>
</dbReference>
<dbReference type="OMA" id="DIINDAM"/>
<dbReference type="EMBL" id="VFQX01000013">
    <property type="protein sequence ID" value="KAF0981732.1"/>
    <property type="molecule type" value="Genomic_DNA"/>
</dbReference>
<evidence type="ECO:0000256" key="1">
    <source>
        <dbReference type="SAM" id="Coils"/>
    </source>
</evidence>
<comment type="caution">
    <text evidence="3">The sequence shown here is derived from an EMBL/GenBank/DDBJ whole genome shotgun (WGS) entry which is preliminary data.</text>
</comment>
<dbReference type="GO" id="GO:0008017">
    <property type="term" value="F:microtubule binding"/>
    <property type="evidence" value="ECO:0007669"/>
    <property type="project" value="TreeGrafter"/>
</dbReference>
<protein>
    <submittedName>
        <fullName evidence="3">Uncharacterized protein</fullName>
    </submittedName>
</protein>
<dbReference type="GO" id="GO:0051959">
    <property type="term" value="F:dynein light intermediate chain binding"/>
    <property type="evidence" value="ECO:0007669"/>
    <property type="project" value="TreeGrafter"/>
</dbReference>
<dbReference type="GO" id="GO:0030705">
    <property type="term" value="P:cytoskeleton-dependent intracellular transport"/>
    <property type="evidence" value="ECO:0007669"/>
    <property type="project" value="TreeGrafter"/>
</dbReference>
<dbReference type="GO" id="GO:0031122">
    <property type="term" value="P:cytoplasmic microtubule organization"/>
    <property type="evidence" value="ECO:0007669"/>
    <property type="project" value="TreeGrafter"/>
</dbReference>
<dbReference type="OrthoDB" id="10260374at2759"/>
<dbReference type="VEuPathDB" id="AmoebaDB:NfTy_040090"/>
<feature type="coiled-coil region" evidence="1">
    <location>
        <begin position="134"/>
        <end position="279"/>
    </location>
</feature>
<dbReference type="PANTHER" id="PTHR18947:SF28">
    <property type="entry name" value="GIRDIN, ISOFORM A"/>
    <property type="match status" value="1"/>
</dbReference>
<feature type="region of interest" description="Disordered" evidence="2">
    <location>
        <begin position="1"/>
        <end position="77"/>
    </location>
</feature>
<dbReference type="VEuPathDB" id="AmoebaDB:FDP41_012389"/>
<gene>
    <name evidence="3" type="ORF">FDP41_012389</name>
</gene>
<keyword evidence="4" id="KW-1185">Reference proteome</keyword>
<feature type="coiled-coil region" evidence="1">
    <location>
        <begin position="80"/>
        <end position="107"/>
    </location>
</feature>
<dbReference type="GeneID" id="68119604"/>
<dbReference type="PANTHER" id="PTHR18947">
    <property type="entry name" value="HOOK PROTEINS"/>
    <property type="match status" value="1"/>
</dbReference>
<sequence>MVKEKLAFTNQKKASATKKPQPKQQQVGHPKLPSSLNVSGDENISPPSSHQPPVSEPIPPSTTLLKSNDTVGDEPNNELINRINKEIRNYRKQIAKHKKLGDDIQNQLDFEVVMPTIPASLNKKELSFDESIERKKIDTQIEEVKKKEKQLKDMIEILESESKSLETLEFIQGSMSKIFNDYETRQSKLEKDVKQFQKEIKQKDQQLEETLQALNNTKYQLSIQANNKKENVTRLSSYEQQINELTEENRRLQSQIKEFEALREENSRLRSDYSDVNKSFENYKNETSQQLSDQRNVIEEQKKIIQQGEEAIRMHANRFNQANNELMMLRQQYLEQDKFIKYQQHQISMKMEENSSIAKENNTLKEEISKSTKHIQELLEKIKNLEVTVSNLTSSNKKLQEKLQKTESESQSTIQQLEEQLKQRPVVAFPVKFEEDIINDAMDQKRAKDIVELIQVLNFFNISHPDSFERRSMFLSDQMAMSQSGKEVSILTHGDFAALDSLTRSLFGQHQTIDQVEASVMDGVQKLEKILNRCEKEYILDLSYKVIAQQIRELASSHIYLYGKTLYPYISSSFDSNPLSSNNAMFNAQGYNIKMDDSSMSSTTKLKSNFMNSEITAATMPTTTTSTTSPPSTNFDTNTSSNINITYDVPISVTTSPSSTEASNWKNNDAALLTVPSAPTEQEIGQLSSSPTNPNVFESSEIQESHESNIEPPNVPLESQVRLSPSAPSPTSEIEELVPSSANIINKKTTNYSRGRGRGAYGSRGRQRKLFVRTETKQ</sequence>
<feature type="compositionally biased region" description="Polar residues" evidence="2">
    <location>
        <begin position="61"/>
        <end position="70"/>
    </location>
</feature>